<protein>
    <recommendedName>
        <fullName evidence="3 16">NADH-ubiquinone oxidoreductase chain 5</fullName>
        <ecNumber evidence="2 16">7.1.1.2</ecNumber>
    </recommendedName>
</protein>
<feature type="transmembrane region" description="Helical" evidence="16">
    <location>
        <begin position="243"/>
        <end position="263"/>
    </location>
</feature>
<name>A0A1E1FKF6_9TELE</name>
<evidence type="ECO:0000256" key="6">
    <source>
        <dbReference type="ARBA" id="ARBA00022692"/>
    </source>
</evidence>
<dbReference type="InterPro" id="IPR010934">
    <property type="entry name" value="NADH_DH_su5_C"/>
</dbReference>
<feature type="domain" description="NADH dehydrogenase subunit 5 C-terminal" evidence="19">
    <location>
        <begin position="424"/>
        <end position="604"/>
    </location>
</feature>
<keyword evidence="11 16" id="KW-0520">NAD</keyword>
<evidence type="ECO:0000256" key="14">
    <source>
        <dbReference type="ARBA" id="ARBA00023136"/>
    </source>
</evidence>
<feature type="transmembrane region" description="Helical" evidence="16">
    <location>
        <begin position="364"/>
        <end position="388"/>
    </location>
</feature>
<dbReference type="InterPro" id="IPR003945">
    <property type="entry name" value="NU5C-like"/>
</dbReference>
<feature type="transmembrane region" description="Helical" evidence="16">
    <location>
        <begin position="487"/>
        <end position="507"/>
    </location>
</feature>
<evidence type="ECO:0000256" key="8">
    <source>
        <dbReference type="ARBA" id="ARBA00022967"/>
    </source>
</evidence>
<evidence type="ECO:0000259" key="18">
    <source>
        <dbReference type="Pfam" id="PF00662"/>
    </source>
</evidence>
<dbReference type="Pfam" id="PF00662">
    <property type="entry name" value="Proton_antipo_N"/>
    <property type="match status" value="1"/>
</dbReference>
<organism evidence="20">
    <name type="scientific">Discherodontus ashmeadi</name>
    <name type="common">redtail barb</name>
    <dbReference type="NCBI Taxonomy" id="643441"/>
    <lineage>
        <taxon>Eukaryota</taxon>
        <taxon>Metazoa</taxon>
        <taxon>Chordata</taxon>
        <taxon>Craniata</taxon>
        <taxon>Vertebrata</taxon>
        <taxon>Euteleostomi</taxon>
        <taxon>Actinopterygii</taxon>
        <taxon>Neopterygii</taxon>
        <taxon>Teleostei</taxon>
        <taxon>Ostariophysi</taxon>
        <taxon>Cypriniformes</taxon>
        <taxon>Cyprinidae</taxon>
        <taxon>'Poropuntiinae'</taxon>
        <taxon>Discherodontus</taxon>
    </lineage>
</organism>
<evidence type="ECO:0000256" key="12">
    <source>
        <dbReference type="ARBA" id="ARBA00023075"/>
    </source>
</evidence>
<comment type="subcellular location">
    <subcellularLocation>
        <location evidence="1">Mitochondrion inner membrane</location>
        <topology evidence="1">Multi-pass membrane protein</topology>
    </subcellularLocation>
</comment>
<feature type="transmembrane region" description="Helical" evidence="16">
    <location>
        <begin position="327"/>
        <end position="352"/>
    </location>
</feature>
<dbReference type="AlphaFoldDB" id="A0A1E1FKF6"/>
<dbReference type="InterPro" id="IPR001750">
    <property type="entry name" value="ND/Mrp_TM"/>
</dbReference>
<feature type="transmembrane region" description="Helical" evidence="16">
    <location>
        <begin position="587"/>
        <end position="606"/>
    </location>
</feature>
<keyword evidence="5" id="KW-0679">Respiratory chain</keyword>
<feature type="transmembrane region" description="Helical" evidence="16">
    <location>
        <begin position="275"/>
        <end position="296"/>
    </location>
</feature>
<evidence type="ECO:0000256" key="7">
    <source>
        <dbReference type="ARBA" id="ARBA00022792"/>
    </source>
</evidence>
<dbReference type="InterPro" id="IPR001516">
    <property type="entry name" value="Proton_antipo_N"/>
</dbReference>
<evidence type="ECO:0000256" key="16">
    <source>
        <dbReference type="RuleBase" id="RU003404"/>
    </source>
</evidence>
<gene>
    <name evidence="20" type="primary">ND5</name>
</gene>
<dbReference type="RefSeq" id="YP_009311837.1">
    <property type="nucleotide sequence ID" value="NC_031590.1"/>
</dbReference>
<dbReference type="Pfam" id="PF00361">
    <property type="entry name" value="Proton_antipo_M"/>
    <property type="match status" value="1"/>
</dbReference>
<dbReference type="GO" id="GO:0003954">
    <property type="term" value="F:NADH dehydrogenase activity"/>
    <property type="evidence" value="ECO:0007669"/>
    <property type="project" value="TreeGrafter"/>
</dbReference>
<evidence type="ECO:0000256" key="13">
    <source>
        <dbReference type="ARBA" id="ARBA00023128"/>
    </source>
</evidence>
<evidence type="ECO:0000256" key="10">
    <source>
        <dbReference type="ARBA" id="ARBA00022989"/>
    </source>
</evidence>
<reference evidence="20" key="1">
    <citation type="submission" date="2009-05" db="EMBL/GenBank/DDBJ databases">
        <title>Whole mitochondrial genome sequences in Cypriniformes.</title>
        <authorList>
            <person name="Miya M."/>
        </authorList>
    </citation>
    <scope>NUCLEOTIDE SEQUENCE</scope>
    <source>
        <strain evidence="20">CBM ZF 11703</strain>
    </source>
</reference>
<keyword evidence="6 16" id="KW-0812">Transmembrane</keyword>
<keyword evidence="12 16" id="KW-0830">Ubiquinone</keyword>
<evidence type="ECO:0000256" key="9">
    <source>
        <dbReference type="ARBA" id="ARBA00022982"/>
    </source>
</evidence>
<evidence type="ECO:0000256" key="2">
    <source>
        <dbReference type="ARBA" id="ARBA00012944"/>
    </source>
</evidence>
<evidence type="ECO:0000313" key="20">
    <source>
        <dbReference type="EMBL" id="BAV70974.1"/>
    </source>
</evidence>
<evidence type="ECO:0000259" key="19">
    <source>
        <dbReference type="Pfam" id="PF06455"/>
    </source>
</evidence>
<feature type="transmembrane region" description="Helical" evidence="16">
    <location>
        <begin position="118"/>
        <end position="135"/>
    </location>
</feature>
<keyword evidence="10 16" id="KW-1133">Transmembrane helix</keyword>
<dbReference type="EMBL" id="AP011321">
    <property type="protein sequence ID" value="BAV70974.1"/>
    <property type="molecule type" value="Genomic_DNA"/>
</dbReference>
<comment type="function">
    <text evidence="16">Core subunit of the mitochondrial membrane respiratory chain NADH dehydrogenase (Complex I) which catalyzes electron transfer from NADH through the respiratory chain, using ubiquinone as an electron acceptor. Essential for the catalytic activity and assembly of complex I.</text>
</comment>
<dbReference type="NCBIfam" id="TIGR01974">
    <property type="entry name" value="NDH_I_L"/>
    <property type="match status" value="1"/>
</dbReference>
<sequence>MTLIMRSSLLLIFLILLYPLIMTLNPNQQKSKMAEMTKVAVSSAFFISLLPLMIFLNLNTEGIITNWQWMNTQTFDVNISFKFDHYSLIFVPIALYVTWSILEFALWYMHSDPNIDRFFKYLLTFLVAMIILVTANNMFQLFIGWEGVGIMSFLLIGWWHGRSDANTAALQAVIYNRVGDIGLIMTMAWLAMNLNSWEIQQIFILSKNFDMTIPLMGLALAATGKSAQFGLHPWLPSAMEGPTPVSALLHSSTMVVAGIFLLIRLHPMMENNQMVLTTCLCLGALTSLFTATCALTQNDIKKIVAFSTSSQLGLMMVTIGLNQPQLAFLHICTHAFFKAMLFLCSGSIIHSLNDEQDIRKMGGLFNIMPATSTYFTIGSLALTGTPFLAGFFSKDAIIEALNTSYLNAWALTLTLIATSFTAVYSFRLVYFVIMGTPRFMAMSPINENDPLVINSIKRLAWGSILAGLIITQNFLPMKTPVMTMPTTMKMAALMVTILGLLVAMELANMTSKQVKITPIITTHHFSNMLGFFPAIVHRLIPKIKLTLGQSAATQLDKTWLETIGPKGLALTQTNMSKITNDITRGMIKTYLTIFLLTLILTTITIII</sequence>
<evidence type="ECO:0000256" key="11">
    <source>
        <dbReference type="ARBA" id="ARBA00023027"/>
    </source>
</evidence>
<keyword evidence="13 16" id="KW-0496">Mitochondrion</keyword>
<feature type="transmembrane region" description="Helical" evidence="16">
    <location>
        <begin position="36"/>
        <end position="56"/>
    </location>
</feature>
<dbReference type="GO" id="GO:0042773">
    <property type="term" value="P:ATP synthesis coupled electron transport"/>
    <property type="evidence" value="ECO:0007669"/>
    <property type="project" value="InterPro"/>
</dbReference>
<dbReference type="CTD" id="4540"/>
<comment type="catalytic activity">
    <reaction evidence="15 16">
        <text>a ubiquinone + NADH + 5 H(+)(in) = a ubiquinol + NAD(+) + 4 H(+)(out)</text>
        <dbReference type="Rhea" id="RHEA:29091"/>
        <dbReference type="Rhea" id="RHEA-COMP:9565"/>
        <dbReference type="Rhea" id="RHEA-COMP:9566"/>
        <dbReference type="ChEBI" id="CHEBI:15378"/>
        <dbReference type="ChEBI" id="CHEBI:16389"/>
        <dbReference type="ChEBI" id="CHEBI:17976"/>
        <dbReference type="ChEBI" id="CHEBI:57540"/>
        <dbReference type="ChEBI" id="CHEBI:57945"/>
        <dbReference type="EC" id="7.1.1.2"/>
    </reaction>
</comment>
<dbReference type="EC" id="7.1.1.2" evidence="2 16"/>
<feature type="transmembrane region" description="Helical" evidence="16">
    <location>
        <begin position="141"/>
        <end position="161"/>
    </location>
</feature>
<keyword evidence="9" id="KW-0249">Electron transport</keyword>
<feature type="transmembrane region" description="Helical" evidence="16">
    <location>
        <begin position="408"/>
        <end position="433"/>
    </location>
</feature>
<keyword evidence="7" id="KW-0999">Mitochondrion inner membrane</keyword>
<geneLocation type="mitochondrion" evidence="20"/>
<dbReference type="PANTHER" id="PTHR42829">
    <property type="entry name" value="NADH-UBIQUINONE OXIDOREDUCTASE CHAIN 5"/>
    <property type="match status" value="1"/>
</dbReference>
<keyword evidence="8" id="KW-1278">Translocase</keyword>
<feature type="transmembrane region" description="Helical" evidence="16">
    <location>
        <begin position="459"/>
        <end position="475"/>
    </location>
</feature>
<feature type="transmembrane region" description="Helical" evidence="16">
    <location>
        <begin position="173"/>
        <end position="192"/>
    </location>
</feature>
<keyword evidence="4 16" id="KW-0813">Transport</keyword>
<dbReference type="PRINTS" id="PR01434">
    <property type="entry name" value="NADHDHGNASE5"/>
</dbReference>
<dbReference type="Pfam" id="PF06455">
    <property type="entry name" value="NADH5_C"/>
    <property type="match status" value="1"/>
</dbReference>
<evidence type="ECO:0000256" key="3">
    <source>
        <dbReference type="ARBA" id="ARBA00021096"/>
    </source>
</evidence>
<dbReference type="GeneID" id="29994804"/>
<comment type="similarity">
    <text evidence="16">Belongs to the complex I subunit 5 family.</text>
</comment>
<proteinExistence type="inferred from homology"/>
<feature type="domain" description="NADH:quinone oxidoreductase/Mrp antiporter transmembrane" evidence="17">
    <location>
        <begin position="135"/>
        <end position="419"/>
    </location>
</feature>
<feature type="transmembrane region" description="Helical" evidence="16">
    <location>
        <begin position="212"/>
        <end position="231"/>
    </location>
</feature>
<evidence type="ECO:0000256" key="1">
    <source>
        <dbReference type="ARBA" id="ARBA00004448"/>
    </source>
</evidence>
<evidence type="ECO:0000256" key="4">
    <source>
        <dbReference type="ARBA" id="ARBA00022448"/>
    </source>
</evidence>
<keyword evidence="14 16" id="KW-0472">Membrane</keyword>
<dbReference type="GO" id="GO:0015990">
    <property type="term" value="P:electron transport coupled proton transport"/>
    <property type="evidence" value="ECO:0007669"/>
    <property type="project" value="TreeGrafter"/>
</dbReference>
<dbReference type="GO" id="GO:0005743">
    <property type="term" value="C:mitochondrial inner membrane"/>
    <property type="evidence" value="ECO:0007669"/>
    <property type="project" value="UniProtKB-SubCell"/>
</dbReference>
<evidence type="ECO:0000259" key="17">
    <source>
        <dbReference type="Pfam" id="PF00361"/>
    </source>
</evidence>
<evidence type="ECO:0000256" key="5">
    <source>
        <dbReference type="ARBA" id="ARBA00022660"/>
    </source>
</evidence>
<feature type="domain" description="NADH-Ubiquinone oxidoreductase (complex I) chain 5 N-terminal" evidence="18">
    <location>
        <begin position="69"/>
        <end position="119"/>
    </location>
</feature>
<dbReference type="GO" id="GO:0008137">
    <property type="term" value="F:NADH dehydrogenase (ubiquinone) activity"/>
    <property type="evidence" value="ECO:0007669"/>
    <property type="project" value="UniProtKB-EC"/>
</dbReference>
<feature type="transmembrane region" description="Helical" evidence="16">
    <location>
        <begin position="6"/>
        <end position="24"/>
    </location>
</feature>
<dbReference type="PANTHER" id="PTHR42829:SF2">
    <property type="entry name" value="NADH-UBIQUINONE OXIDOREDUCTASE CHAIN 5"/>
    <property type="match status" value="1"/>
</dbReference>
<dbReference type="InterPro" id="IPR018393">
    <property type="entry name" value="NADHpl_OxRdtase_5_subgr"/>
</dbReference>
<accession>A0A1E1FKF6</accession>
<feature type="transmembrane region" description="Helical" evidence="16">
    <location>
        <begin position="86"/>
        <end position="106"/>
    </location>
</feature>
<evidence type="ECO:0000256" key="15">
    <source>
        <dbReference type="ARBA" id="ARBA00049551"/>
    </source>
</evidence>